<feature type="transmembrane region" description="Helical" evidence="7">
    <location>
        <begin position="452"/>
        <end position="471"/>
    </location>
</feature>
<dbReference type="EMBL" id="BQKY01000007">
    <property type="protein sequence ID" value="GJN90661.1"/>
    <property type="molecule type" value="Genomic_DNA"/>
</dbReference>
<dbReference type="GO" id="GO:0005886">
    <property type="term" value="C:plasma membrane"/>
    <property type="evidence" value="ECO:0007669"/>
    <property type="project" value="TreeGrafter"/>
</dbReference>
<protein>
    <submittedName>
        <fullName evidence="8">Uncharacterized protein</fullName>
    </submittedName>
</protein>
<evidence type="ECO:0000256" key="4">
    <source>
        <dbReference type="ARBA" id="ARBA00022989"/>
    </source>
</evidence>
<dbReference type="InterPro" id="IPR045225">
    <property type="entry name" value="Uracil/uridine/allantoin_perm"/>
</dbReference>
<keyword evidence="5 7" id="KW-0472">Membrane</keyword>
<feature type="transmembrane region" description="Helical" evidence="7">
    <location>
        <begin position="288"/>
        <end position="315"/>
    </location>
</feature>
<dbReference type="AlphaFoldDB" id="A0AAV5GDP2"/>
<proteinExistence type="inferred from homology"/>
<keyword evidence="3 7" id="KW-0812">Transmembrane</keyword>
<evidence type="ECO:0000313" key="9">
    <source>
        <dbReference type="Proteomes" id="UP001342314"/>
    </source>
</evidence>
<dbReference type="Gene3D" id="1.10.4160.10">
    <property type="entry name" value="Hydantoin permease"/>
    <property type="match status" value="1"/>
</dbReference>
<gene>
    <name evidence="8" type="ORF">Rhopal_003673-T1</name>
</gene>
<comment type="caution">
    <text evidence="8">The sequence shown here is derived from an EMBL/GenBank/DDBJ whole genome shotgun (WGS) entry which is preliminary data.</text>
</comment>
<dbReference type="Pfam" id="PF02133">
    <property type="entry name" value="Transp_cyt_pur"/>
    <property type="match status" value="1"/>
</dbReference>
<name>A0AAV5GDP2_9BASI</name>
<evidence type="ECO:0000256" key="1">
    <source>
        <dbReference type="ARBA" id="ARBA00004141"/>
    </source>
</evidence>
<comment type="subcellular location">
    <subcellularLocation>
        <location evidence="1">Membrane</location>
        <topology evidence="1">Multi-pass membrane protein</topology>
    </subcellularLocation>
</comment>
<feature type="transmembrane region" description="Helical" evidence="7">
    <location>
        <begin position="124"/>
        <end position="145"/>
    </location>
</feature>
<evidence type="ECO:0000256" key="6">
    <source>
        <dbReference type="SAM" id="MobiDB-lite"/>
    </source>
</evidence>
<dbReference type="InterPro" id="IPR001248">
    <property type="entry name" value="Pur-cyt_permease"/>
</dbReference>
<feature type="transmembrane region" description="Helical" evidence="7">
    <location>
        <begin position="335"/>
        <end position="357"/>
    </location>
</feature>
<keyword evidence="4 7" id="KW-1133">Transmembrane helix</keyword>
<evidence type="ECO:0000256" key="5">
    <source>
        <dbReference type="ARBA" id="ARBA00023136"/>
    </source>
</evidence>
<dbReference type="Proteomes" id="UP001342314">
    <property type="component" value="Unassembled WGS sequence"/>
</dbReference>
<organism evidence="8 9">
    <name type="scientific">Rhodotorula paludigena</name>
    <dbReference type="NCBI Taxonomy" id="86838"/>
    <lineage>
        <taxon>Eukaryota</taxon>
        <taxon>Fungi</taxon>
        <taxon>Dikarya</taxon>
        <taxon>Basidiomycota</taxon>
        <taxon>Pucciniomycotina</taxon>
        <taxon>Microbotryomycetes</taxon>
        <taxon>Sporidiobolales</taxon>
        <taxon>Sporidiobolaceae</taxon>
        <taxon>Rhodotorula</taxon>
    </lineage>
</organism>
<evidence type="ECO:0000256" key="3">
    <source>
        <dbReference type="ARBA" id="ARBA00022692"/>
    </source>
</evidence>
<evidence type="ECO:0000313" key="8">
    <source>
        <dbReference type="EMBL" id="GJN90661.1"/>
    </source>
</evidence>
<dbReference type="GO" id="GO:0015205">
    <property type="term" value="F:nucleobase transmembrane transporter activity"/>
    <property type="evidence" value="ECO:0007669"/>
    <property type="project" value="TreeGrafter"/>
</dbReference>
<feature type="transmembrane region" description="Helical" evidence="7">
    <location>
        <begin position="400"/>
        <end position="425"/>
    </location>
</feature>
<feature type="transmembrane region" description="Helical" evidence="7">
    <location>
        <begin position="185"/>
        <end position="201"/>
    </location>
</feature>
<evidence type="ECO:0000256" key="2">
    <source>
        <dbReference type="ARBA" id="ARBA00008974"/>
    </source>
</evidence>
<dbReference type="PANTHER" id="PTHR30618:SF0">
    <property type="entry name" value="PURINE-URACIL PERMEASE NCS1"/>
    <property type="match status" value="1"/>
</dbReference>
<comment type="similarity">
    <text evidence="2">Belongs to the purine-cytosine permease (2.A.39) family.</text>
</comment>
<feature type="transmembrane region" description="Helical" evidence="7">
    <location>
        <begin position="483"/>
        <end position="506"/>
    </location>
</feature>
<dbReference type="PANTHER" id="PTHR30618">
    <property type="entry name" value="NCS1 FAMILY PURINE/PYRIMIDINE TRANSPORTER"/>
    <property type="match status" value="1"/>
</dbReference>
<evidence type="ECO:0000256" key="7">
    <source>
        <dbReference type="SAM" id="Phobius"/>
    </source>
</evidence>
<feature type="region of interest" description="Disordered" evidence="6">
    <location>
        <begin position="1"/>
        <end position="29"/>
    </location>
</feature>
<reference evidence="8 9" key="1">
    <citation type="submission" date="2021-12" db="EMBL/GenBank/DDBJ databases">
        <title>High titer production of polyol ester of fatty acids by Rhodotorula paludigena BS15 towards product separation-free biomass refinery.</title>
        <authorList>
            <person name="Mano J."/>
            <person name="Ono H."/>
            <person name="Tanaka T."/>
            <person name="Naito K."/>
            <person name="Sushida H."/>
            <person name="Ike M."/>
            <person name="Tokuyasu K."/>
            <person name="Kitaoka M."/>
        </authorList>
    </citation>
    <scope>NUCLEOTIDE SEQUENCE [LARGE SCALE GENOMIC DNA]</scope>
    <source>
        <strain evidence="8 9">BS15</strain>
    </source>
</reference>
<feature type="transmembrane region" description="Helical" evidence="7">
    <location>
        <begin position="51"/>
        <end position="70"/>
    </location>
</feature>
<feature type="transmembrane region" description="Helical" evidence="7">
    <location>
        <begin position="208"/>
        <end position="230"/>
    </location>
</feature>
<feature type="transmembrane region" description="Helical" evidence="7">
    <location>
        <begin position="76"/>
        <end position="103"/>
    </location>
</feature>
<accession>A0AAV5GDP2</accession>
<sequence length="553" mass="60436">MGLFHRRNTGDDQTRAPFSVKLPRQPSSLAPEDVYTNADLDPTVDPAQRTWGYGTWFSFWIAASLDPAFWSTGASLIPLGLTVSNAIGIVVLGNVVISIPILLNAQPGANLRIPFPVAARASMGYYFSYFAIISRAFLSLIWFGVETYNGGLAMTQFLRAIWPSYADIPNRLAESAGITTRDMCSYFLFWLVQLPFFFLNPNQLRWAFLLKTVVVPATMLATMGALIHSAGGSGPLFSQPNTVHGKDFSLAWLTGFAALQGNWSTLSVNSSDFSRYSKSPRAVWSQGLAIPISALFVTICGILAASASIPVYGLAVEDAYWMPFDIMWQWNNRAAIAFAALAWMLAGIAANITANSISSANDFVSLAPRYINLTRGQLLTAVLGGWACAPWKILASSGTFLTFVSGYAIFLGPFAGILTADYFLVKRKAYHVPELYDPRGIYRYSGGCNWRAAVTLVLTVTPNLPGLIHAINPDIYIGNIQWWYAPGFITGYVPAVLVFWLLNVVFPHHATLLAEAVTAEDVDLSVPPALDDYGVKSEHDKDAYEMNSVSVHA</sequence>
<keyword evidence="9" id="KW-1185">Reference proteome</keyword>